<dbReference type="PROSITE" id="PS51186">
    <property type="entry name" value="GNAT"/>
    <property type="match status" value="1"/>
</dbReference>
<dbReference type="EMBL" id="JBIRYO010000003">
    <property type="protein sequence ID" value="MFI2472798.1"/>
    <property type="molecule type" value="Genomic_DNA"/>
</dbReference>
<comment type="caution">
    <text evidence="2">The sequence shown here is derived from an EMBL/GenBank/DDBJ whole genome shotgun (WGS) entry which is preliminary data.</text>
</comment>
<dbReference type="Proteomes" id="UP001611415">
    <property type="component" value="Unassembled WGS sequence"/>
</dbReference>
<evidence type="ECO:0000259" key="1">
    <source>
        <dbReference type="PROSITE" id="PS51186"/>
    </source>
</evidence>
<dbReference type="InterPro" id="IPR000182">
    <property type="entry name" value="GNAT_dom"/>
</dbReference>
<dbReference type="RefSeq" id="WP_364826590.1">
    <property type="nucleotide sequence ID" value="NZ_JBFAYM010000021.1"/>
</dbReference>
<reference evidence="2 3" key="1">
    <citation type="submission" date="2024-10" db="EMBL/GenBank/DDBJ databases">
        <title>The Natural Products Discovery Center: Release of the First 8490 Sequenced Strains for Exploring Actinobacteria Biosynthetic Diversity.</title>
        <authorList>
            <person name="Kalkreuter E."/>
            <person name="Kautsar S.A."/>
            <person name="Yang D."/>
            <person name="Bader C.D."/>
            <person name="Teijaro C.N."/>
            <person name="Fluegel L."/>
            <person name="Davis C.M."/>
            <person name="Simpson J.R."/>
            <person name="Lauterbach L."/>
            <person name="Steele A.D."/>
            <person name="Gui C."/>
            <person name="Meng S."/>
            <person name="Li G."/>
            <person name="Viehrig K."/>
            <person name="Ye F."/>
            <person name="Su P."/>
            <person name="Kiefer A.F."/>
            <person name="Nichols A."/>
            <person name="Cepeda A.J."/>
            <person name="Yan W."/>
            <person name="Fan B."/>
            <person name="Jiang Y."/>
            <person name="Adhikari A."/>
            <person name="Zheng C.-J."/>
            <person name="Schuster L."/>
            <person name="Cowan T.M."/>
            <person name="Smanski M.J."/>
            <person name="Chevrette M.G."/>
            <person name="De Carvalho L.P.S."/>
            <person name="Shen B."/>
        </authorList>
    </citation>
    <scope>NUCLEOTIDE SEQUENCE [LARGE SCALE GENOMIC DNA]</scope>
    <source>
        <strain evidence="2 3">NPDC019275</strain>
    </source>
</reference>
<sequence length="448" mass="49050">MSDQPSLSRVRLGPVVLHGATVLLRPPRIADHEQWRRIRLRDRSLIEPFWSSSPLEWHERHTAKLWVRECLAGRDEARAGRRLAMVVEVDGRFAGQAELISIDTATGSAELGVWVDSEVARHGIGGLAVALLLDFGFGPIGLQRITAPISPANAATASGAARLGFRREAVMTRYFDAGGARSDHELWALTAAMVPPGGFAADWVHSHRADRSTPLPLPPTAERTGPPVATGSVIASAARYYAGRVLHMVDPLRASCVPTLDDRDRPRVVLRKRRLADGRQWRAARLRARAALDPNGEAPPSTWVDAHSRARWLREVLRARPGLRSTAGLVLAIEVDGAYAGECRLFDLDMFDRNARMFVWTDPALGDAADRVRTAATRLLVTYAFDALGLCRIATAIEPQDRDAAAVAARVGMVREGRMSRFVGATGRRADHDLWAVTVPDDTASHRT</sequence>
<dbReference type="InterPro" id="IPR051908">
    <property type="entry name" value="Ribosomal_N-acetyltransferase"/>
</dbReference>
<dbReference type="Pfam" id="PF13302">
    <property type="entry name" value="Acetyltransf_3"/>
    <property type="match status" value="1"/>
</dbReference>
<dbReference type="Gene3D" id="3.40.630.30">
    <property type="match status" value="2"/>
</dbReference>
<feature type="domain" description="N-acetyltransferase" evidence="1">
    <location>
        <begin position="22"/>
        <end position="192"/>
    </location>
</feature>
<dbReference type="PANTHER" id="PTHR43441">
    <property type="entry name" value="RIBOSOMAL-PROTEIN-SERINE ACETYLTRANSFERASE"/>
    <property type="match status" value="1"/>
</dbReference>
<dbReference type="InterPro" id="IPR016181">
    <property type="entry name" value="Acyl_CoA_acyltransferase"/>
</dbReference>
<name>A0ABW7WVD8_9NOCA</name>
<proteinExistence type="predicted"/>
<evidence type="ECO:0000313" key="3">
    <source>
        <dbReference type="Proteomes" id="UP001611415"/>
    </source>
</evidence>
<protein>
    <submittedName>
        <fullName evidence="2">GNAT family protein</fullName>
    </submittedName>
</protein>
<evidence type="ECO:0000313" key="2">
    <source>
        <dbReference type="EMBL" id="MFI2472798.1"/>
    </source>
</evidence>
<dbReference type="SUPFAM" id="SSF55729">
    <property type="entry name" value="Acyl-CoA N-acyltransferases (Nat)"/>
    <property type="match status" value="2"/>
</dbReference>
<accession>A0ABW7WVD8</accession>
<gene>
    <name evidence="2" type="ORF">ACH49W_05415</name>
</gene>
<keyword evidence="3" id="KW-1185">Reference proteome</keyword>
<dbReference type="PANTHER" id="PTHR43441:SF10">
    <property type="entry name" value="ACETYLTRANSFERASE"/>
    <property type="match status" value="1"/>
</dbReference>
<organism evidence="2 3">
    <name type="scientific">Nocardia xishanensis</name>
    <dbReference type="NCBI Taxonomy" id="238964"/>
    <lineage>
        <taxon>Bacteria</taxon>
        <taxon>Bacillati</taxon>
        <taxon>Actinomycetota</taxon>
        <taxon>Actinomycetes</taxon>
        <taxon>Mycobacteriales</taxon>
        <taxon>Nocardiaceae</taxon>
        <taxon>Nocardia</taxon>
    </lineage>
</organism>